<dbReference type="GO" id="GO:0006511">
    <property type="term" value="P:ubiquitin-dependent protein catabolic process"/>
    <property type="evidence" value="ECO:0007669"/>
    <property type="project" value="InterPro"/>
</dbReference>
<evidence type="ECO:0000256" key="3">
    <source>
        <dbReference type="PIRNR" id="PIRNR028729"/>
    </source>
</evidence>
<sequence length="176" mass="19768">MSDAPESPESFYYVSGQDVIPIRASELALQQSTVIGEMISKLEGSEKPIKLDNIDGPSLKIVMDWCEHHKGEPIPAEDHNIPKQVDIPEWDKNILDSLDGEELFNLVMAAYHLDIKQLLTYCCKTVAMMAKGKSPEELRIIYMIPTDEEDEIAEMEAKERLEREAAAREAGEGPSH</sequence>
<dbReference type="PIRSF" id="PIRSF028729">
    <property type="entry name" value="E3_ubiquit_lig_SCF_Skp"/>
    <property type="match status" value="1"/>
</dbReference>
<dbReference type="GO" id="GO:0016567">
    <property type="term" value="P:protein ubiquitination"/>
    <property type="evidence" value="ECO:0007669"/>
    <property type="project" value="UniProtKB-UniPathway"/>
</dbReference>
<dbReference type="Pfam" id="PF01466">
    <property type="entry name" value="Skp1"/>
    <property type="match status" value="1"/>
</dbReference>
<evidence type="ECO:0000313" key="7">
    <source>
        <dbReference type="Proteomes" id="UP000230233"/>
    </source>
</evidence>
<evidence type="ECO:0000256" key="1">
    <source>
        <dbReference type="ARBA" id="ARBA00009993"/>
    </source>
</evidence>
<organism evidence="6 7">
    <name type="scientific">Caenorhabditis nigoni</name>
    <dbReference type="NCBI Taxonomy" id="1611254"/>
    <lineage>
        <taxon>Eukaryota</taxon>
        <taxon>Metazoa</taxon>
        <taxon>Ecdysozoa</taxon>
        <taxon>Nematoda</taxon>
        <taxon>Chromadorea</taxon>
        <taxon>Rhabditida</taxon>
        <taxon>Rhabditina</taxon>
        <taxon>Rhabditomorpha</taxon>
        <taxon>Rhabditoidea</taxon>
        <taxon>Rhabditidae</taxon>
        <taxon>Peloderinae</taxon>
        <taxon>Caenorhabditis</taxon>
    </lineage>
</organism>
<comment type="function">
    <text evidence="3">Probable essential component of SCF (SKP1-CUL1-F-box protein) E3 ubiquitin-protein ligase complexes, which mediate the ubiquitination and subsequent proteasomal degradation of target proteins. Regulates cell proliferation during embryonic and larval development.</text>
</comment>
<dbReference type="InterPro" id="IPR036296">
    <property type="entry name" value="SKP1-like_dim_sf"/>
</dbReference>
<dbReference type="Pfam" id="PF03931">
    <property type="entry name" value="Skp1_POZ"/>
    <property type="match status" value="1"/>
</dbReference>
<keyword evidence="7" id="KW-1185">Reference proteome</keyword>
<accession>A0A2G5UNC9</accession>
<dbReference type="Proteomes" id="UP000230233">
    <property type="component" value="Chromosome III"/>
</dbReference>
<dbReference type="InterPro" id="IPR011333">
    <property type="entry name" value="SKP1/BTB/POZ_sf"/>
</dbReference>
<dbReference type="SMART" id="SM00512">
    <property type="entry name" value="Skp1"/>
    <property type="match status" value="1"/>
</dbReference>
<feature type="domain" description="SKP1 component dimerisation" evidence="4">
    <location>
        <begin position="116"/>
        <end position="159"/>
    </location>
</feature>
<dbReference type="InterPro" id="IPR016073">
    <property type="entry name" value="Skp1_comp_POZ"/>
</dbReference>
<name>A0A2G5UNC9_9PELO</name>
<proteinExistence type="inferred from homology"/>
<evidence type="ECO:0000259" key="4">
    <source>
        <dbReference type="Pfam" id="PF01466"/>
    </source>
</evidence>
<dbReference type="InterPro" id="IPR016897">
    <property type="entry name" value="SKP1"/>
</dbReference>
<dbReference type="EMBL" id="PDUG01000003">
    <property type="protein sequence ID" value="PIC41020.1"/>
    <property type="molecule type" value="Genomic_DNA"/>
</dbReference>
<comment type="similarity">
    <text evidence="1 3">Belongs to the SKP1 family.</text>
</comment>
<dbReference type="AlphaFoldDB" id="A0A2G5UNC9"/>
<reference evidence="7" key="1">
    <citation type="submission" date="2017-10" db="EMBL/GenBank/DDBJ databases">
        <title>Rapid genome shrinkage in a self-fertile nematode reveals novel sperm competition proteins.</title>
        <authorList>
            <person name="Yin D."/>
            <person name="Schwarz E.M."/>
            <person name="Thomas C.G."/>
            <person name="Felde R.L."/>
            <person name="Korf I.F."/>
            <person name="Cutter A.D."/>
            <person name="Schartner C.M."/>
            <person name="Ralston E.J."/>
            <person name="Meyer B.J."/>
            <person name="Haag E.S."/>
        </authorList>
    </citation>
    <scope>NUCLEOTIDE SEQUENCE [LARGE SCALE GENOMIC DNA]</scope>
    <source>
        <strain evidence="7">JU1422</strain>
    </source>
</reference>
<dbReference type="SUPFAM" id="SSF54695">
    <property type="entry name" value="POZ domain"/>
    <property type="match status" value="1"/>
</dbReference>
<dbReference type="Gene3D" id="3.30.710.10">
    <property type="entry name" value="Potassium Channel Kv1.1, Chain A"/>
    <property type="match status" value="1"/>
</dbReference>
<evidence type="ECO:0000259" key="5">
    <source>
        <dbReference type="Pfam" id="PF03931"/>
    </source>
</evidence>
<dbReference type="STRING" id="1611254.A0A2G5UNC9"/>
<feature type="domain" description="SKP1 component POZ" evidence="5">
    <location>
        <begin position="24"/>
        <end position="70"/>
    </location>
</feature>
<gene>
    <name evidence="6" type="primary">Cnig_chr_III.g8582</name>
    <name evidence="6" type="ORF">B9Z55_008582</name>
</gene>
<comment type="pathway">
    <text evidence="3">Protein modification; protein ubiquitination.</text>
</comment>
<evidence type="ECO:0000256" key="2">
    <source>
        <dbReference type="ARBA" id="ARBA00022786"/>
    </source>
</evidence>
<keyword evidence="2 3" id="KW-0833">Ubl conjugation pathway</keyword>
<dbReference type="InterPro" id="IPR001232">
    <property type="entry name" value="SKP1-like"/>
</dbReference>
<dbReference type="PANTHER" id="PTHR11165">
    <property type="entry name" value="SKP1"/>
    <property type="match status" value="1"/>
</dbReference>
<dbReference type="InterPro" id="IPR016072">
    <property type="entry name" value="Skp1_comp_dimer"/>
</dbReference>
<dbReference type="FunFam" id="3.30.710.10:FF:000124">
    <property type="entry name" value="Protein CBG09126"/>
    <property type="match status" value="1"/>
</dbReference>
<dbReference type="UniPathway" id="UPA00143"/>
<dbReference type="CDD" id="cd18322">
    <property type="entry name" value="BTB_POZ_SKP1"/>
    <property type="match status" value="1"/>
</dbReference>
<dbReference type="SUPFAM" id="SSF81382">
    <property type="entry name" value="Skp1 dimerisation domain-like"/>
    <property type="match status" value="1"/>
</dbReference>
<protein>
    <recommendedName>
        <fullName evidence="3">Skp1-related protein</fullName>
    </recommendedName>
</protein>
<comment type="caution">
    <text evidence="6">The sequence shown here is derived from an EMBL/GenBank/DDBJ whole genome shotgun (WGS) entry which is preliminary data.</text>
</comment>
<evidence type="ECO:0000313" key="6">
    <source>
        <dbReference type="EMBL" id="PIC41020.1"/>
    </source>
</evidence>
<dbReference type="OrthoDB" id="5867496at2759"/>